<sequence>MVVDKVCNPSAHKKRGRPRNDDVLAAWEKYVNRTKKRRQNLPRSAKKPYEAKVHDFHSDDGMSLELPEDYETESQSSQVASTSALYDDASNITLREFIARNRTPSDDEVVRNTVFSLVDQICSREKKKRGRPPKNHSTITTQESEVVLNGTQCSTSSVETTAKPCLVFAEASEIEHHIFEVSSQCLARISCSLYQQEMALSQLLVGYCYAFSIKKAFVA</sequence>
<organism evidence="2 3">
    <name type="scientific">Cylicostephanus goldi</name>
    <name type="common">Nematode worm</name>
    <dbReference type="NCBI Taxonomy" id="71465"/>
    <lineage>
        <taxon>Eukaryota</taxon>
        <taxon>Metazoa</taxon>
        <taxon>Ecdysozoa</taxon>
        <taxon>Nematoda</taxon>
        <taxon>Chromadorea</taxon>
        <taxon>Rhabditida</taxon>
        <taxon>Rhabditina</taxon>
        <taxon>Rhabditomorpha</taxon>
        <taxon>Strongyloidea</taxon>
        <taxon>Strongylidae</taxon>
        <taxon>Cylicostephanus</taxon>
    </lineage>
</organism>
<protein>
    <submittedName>
        <fullName evidence="2">Uncharacterized protein</fullName>
    </submittedName>
</protein>
<feature type="region of interest" description="Disordered" evidence="1">
    <location>
        <begin position="1"/>
        <end position="20"/>
    </location>
</feature>
<name>A0A3P6SVL9_CYLGO</name>
<dbReference type="Pfam" id="PF02178">
    <property type="entry name" value="AT_hook"/>
    <property type="match status" value="2"/>
</dbReference>
<dbReference type="AlphaFoldDB" id="A0A3P6SVL9"/>
<evidence type="ECO:0000256" key="1">
    <source>
        <dbReference type="SAM" id="MobiDB-lite"/>
    </source>
</evidence>
<dbReference type="InterPro" id="IPR017956">
    <property type="entry name" value="AT_hook_DNA-bd_motif"/>
</dbReference>
<dbReference type="Proteomes" id="UP000271889">
    <property type="component" value="Unassembled WGS sequence"/>
</dbReference>
<feature type="compositionally biased region" description="Basic residues" evidence="1">
    <location>
        <begin position="34"/>
        <end position="46"/>
    </location>
</feature>
<evidence type="ECO:0000313" key="2">
    <source>
        <dbReference type="EMBL" id="VDK59034.1"/>
    </source>
</evidence>
<gene>
    <name evidence="2" type="ORF">CGOC_LOCUS4517</name>
</gene>
<dbReference type="GO" id="GO:0003677">
    <property type="term" value="F:DNA binding"/>
    <property type="evidence" value="ECO:0007669"/>
    <property type="project" value="InterPro"/>
</dbReference>
<dbReference type="OrthoDB" id="10624407at2759"/>
<feature type="compositionally biased region" description="Polar residues" evidence="1">
    <location>
        <begin position="73"/>
        <end position="83"/>
    </location>
</feature>
<dbReference type="SMART" id="SM00384">
    <property type="entry name" value="AT_hook"/>
    <property type="match status" value="2"/>
</dbReference>
<reference evidence="2 3" key="1">
    <citation type="submission" date="2018-11" db="EMBL/GenBank/DDBJ databases">
        <authorList>
            <consortium name="Pathogen Informatics"/>
        </authorList>
    </citation>
    <scope>NUCLEOTIDE SEQUENCE [LARGE SCALE GENOMIC DNA]</scope>
</reference>
<accession>A0A3P6SVL9</accession>
<proteinExistence type="predicted"/>
<feature type="compositionally biased region" description="Basic and acidic residues" evidence="1">
    <location>
        <begin position="47"/>
        <end position="60"/>
    </location>
</feature>
<dbReference type="EMBL" id="UYRV01012617">
    <property type="protein sequence ID" value="VDK59034.1"/>
    <property type="molecule type" value="Genomic_DNA"/>
</dbReference>
<feature type="region of interest" description="Disordered" evidence="1">
    <location>
        <begin position="34"/>
        <end position="83"/>
    </location>
</feature>
<evidence type="ECO:0000313" key="3">
    <source>
        <dbReference type="Proteomes" id="UP000271889"/>
    </source>
</evidence>
<keyword evidence="3" id="KW-1185">Reference proteome</keyword>